<dbReference type="HOGENOM" id="CLU_047737_2_1_6"/>
<dbReference type="BioCyc" id="PAER208963:G1G74-115-MONOMER"/>
<evidence type="ECO:0000256" key="4">
    <source>
        <dbReference type="ARBA" id="ARBA00022989"/>
    </source>
</evidence>
<evidence type="ECO:0000256" key="1">
    <source>
        <dbReference type="ARBA" id="ARBA00004370"/>
    </source>
</evidence>
<proteinExistence type="inferred from homology"/>
<evidence type="ECO:0000313" key="7">
    <source>
        <dbReference type="EMBL" id="ABJ15067.1"/>
    </source>
</evidence>
<dbReference type="KEGG" id="pau:PA14_01340"/>
<sequence>MGGFMQYSQRLGEAGRNDRRSMRGAFRPGLLPTLVVLGLLPVLLWLGTWQLQRADEKRALLASYEARRGAEPVSPGQLEGLRDPAYVRVRLHGRFDERHTLLLDNRLRNGQAGVEVLQPFYDQASGLWLLVNRGWVAWTDRRSPPTLETPDRVLLLDAWTYLPPPGGLHLADAPAGGWPRLVTQLDIPALWQAFGRAGLPWEIRLEPGDASFDTDWPLVSMPPERHTGYAVQWFALATALLALYLYLGVRRAREKNHESRDSDA</sequence>
<keyword evidence="6" id="KW-1003">Cell membrane</keyword>
<evidence type="ECO:0000313" key="8">
    <source>
        <dbReference type="Proteomes" id="UP000000653"/>
    </source>
</evidence>
<dbReference type="SMR" id="A0A0H2ZK45"/>
<keyword evidence="3 6" id="KW-0812">Transmembrane</keyword>
<dbReference type="InterPro" id="IPR045214">
    <property type="entry name" value="Surf1/Surf4"/>
</dbReference>
<keyword evidence="4 6" id="KW-1133">Transmembrane helix</keyword>
<accession>A0A0H2ZK45</accession>
<dbReference type="PROSITE" id="PS50895">
    <property type="entry name" value="SURF1"/>
    <property type="match status" value="1"/>
</dbReference>
<dbReference type="Proteomes" id="UP000000653">
    <property type="component" value="Chromosome"/>
</dbReference>
<evidence type="ECO:0000256" key="6">
    <source>
        <dbReference type="RuleBase" id="RU363076"/>
    </source>
</evidence>
<feature type="transmembrane region" description="Helical" evidence="6">
    <location>
        <begin position="229"/>
        <end position="247"/>
    </location>
</feature>
<protein>
    <recommendedName>
        <fullName evidence="6">SURF1-like protein</fullName>
    </recommendedName>
</protein>
<dbReference type="EMBL" id="CP000438">
    <property type="protein sequence ID" value="ABJ15067.1"/>
    <property type="molecule type" value="Genomic_DNA"/>
</dbReference>
<dbReference type="InterPro" id="IPR002994">
    <property type="entry name" value="Surf1/Shy1"/>
</dbReference>
<dbReference type="CDD" id="cd06662">
    <property type="entry name" value="SURF1"/>
    <property type="match status" value="1"/>
</dbReference>
<evidence type="ECO:0000256" key="3">
    <source>
        <dbReference type="ARBA" id="ARBA00022692"/>
    </source>
</evidence>
<evidence type="ECO:0000256" key="2">
    <source>
        <dbReference type="ARBA" id="ARBA00007165"/>
    </source>
</evidence>
<organism evidence="7 8">
    <name type="scientific">Pseudomonas aeruginosa (strain UCBPP-PA14)</name>
    <dbReference type="NCBI Taxonomy" id="208963"/>
    <lineage>
        <taxon>Bacteria</taxon>
        <taxon>Pseudomonadati</taxon>
        <taxon>Pseudomonadota</taxon>
        <taxon>Gammaproteobacteria</taxon>
        <taxon>Pseudomonadales</taxon>
        <taxon>Pseudomonadaceae</taxon>
        <taxon>Pseudomonas</taxon>
    </lineage>
</organism>
<feature type="transmembrane region" description="Helical" evidence="6">
    <location>
        <begin position="29"/>
        <end position="49"/>
    </location>
</feature>
<comment type="similarity">
    <text evidence="2 6">Belongs to the SURF1 family.</text>
</comment>
<reference evidence="7 8" key="1">
    <citation type="journal article" date="2006" name="Genome Biol.">
        <title>Genomic analysis reveals that Pseudomonas aeruginosa virulence is combinatorial.</title>
        <authorList>
            <person name="Lee D.G."/>
            <person name="Urbach J.M."/>
            <person name="Wu G."/>
            <person name="Liberati N.T."/>
            <person name="Feinbaum R.L."/>
            <person name="Miyata S."/>
            <person name="Diggins L.T."/>
            <person name="He J."/>
            <person name="Saucier M."/>
            <person name="Deziel E."/>
            <person name="Friedman L."/>
            <person name="Li L."/>
            <person name="Grills G."/>
            <person name="Montgomery K."/>
            <person name="Kucherlapati R."/>
            <person name="Rahme L.G."/>
            <person name="Ausubel F.M."/>
        </authorList>
    </citation>
    <scope>NUCLEOTIDE SEQUENCE [LARGE SCALE GENOMIC DNA]</scope>
    <source>
        <strain evidence="7 8">UCBPP-PA14</strain>
    </source>
</reference>
<dbReference type="PANTHER" id="PTHR23427:SF2">
    <property type="entry name" value="SURFEIT LOCUS PROTEIN 1"/>
    <property type="match status" value="1"/>
</dbReference>
<dbReference type="PANTHER" id="PTHR23427">
    <property type="entry name" value="SURFEIT LOCUS PROTEIN"/>
    <property type="match status" value="1"/>
</dbReference>
<dbReference type="RefSeq" id="WP_003119510.1">
    <property type="nucleotide sequence ID" value="NC_008463.1"/>
</dbReference>
<gene>
    <name evidence="7" type="ordered locus">PA14_01340</name>
</gene>
<dbReference type="Pfam" id="PF02104">
    <property type="entry name" value="SURF1"/>
    <property type="match status" value="1"/>
</dbReference>
<comment type="subcellular location">
    <subcellularLocation>
        <location evidence="6">Cell membrane</location>
        <topology evidence="6">Multi-pass membrane protein</topology>
    </subcellularLocation>
    <subcellularLocation>
        <location evidence="1">Membrane</location>
    </subcellularLocation>
</comment>
<dbReference type="AlphaFoldDB" id="A0A0H2ZK45"/>
<evidence type="ECO:0000256" key="5">
    <source>
        <dbReference type="ARBA" id="ARBA00023136"/>
    </source>
</evidence>
<dbReference type="GO" id="GO:0005886">
    <property type="term" value="C:plasma membrane"/>
    <property type="evidence" value="ECO:0007669"/>
    <property type="project" value="UniProtKB-SubCell"/>
</dbReference>
<name>A0A0H2ZK45_PSEAB</name>
<keyword evidence="5 6" id="KW-0472">Membrane</keyword>